<name>A0A6A6S0D2_9PLEO</name>
<keyword evidence="3" id="KW-1185">Reference proteome</keyword>
<dbReference type="EMBL" id="MU006785">
    <property type="protein sequence ID" value="KAF2640143.1"/>
    <property type="molecule type" value="Genomic_DNA"/>
</dbReference>
<feature type="compositionally biased region" description="Polar residues" evidence="1">
    <location>
        <begin position="297"/>
        <end position="321"/>
    </location>
</feature>
<gene>
    <name evidence="2" type="ORF">P280DRAFT_28182</name>
</gene>
<feature type="compositionally biased region" description="Basic and acidic residues" evidence="1">
    <location>
        <begin position="483"/>
        <end position="496"/>
    </location>
</feature>
<feature type="compositionally biased region" description="Basic and acidic residues" evidence="1">
    <location>
        <begin position="423"/>
        <end position="433"/>
    </location>
</feature>
<feature type="compositionally biased region" description="Polar residues" evidence="1">
    <location>
        <begin position="439"/>
        <end position="450"/>
    </location>
</feature>
<reference evidence="2" key="1">
    <citation type="journal article" date="2020" name="Stud. Mycol.">
        <title>101 Dothideomycetes genomes: a test case for predicting lifestyles and emergence of pathogens.</title>
        <authorList>
            <person name="Haridas S."/>
            <person name="Albert R."/>
            <person name="Binder M."/>
            <person name="Bloem J."/>
            <person name="Labutti K."/>
            <person name="Salamov A."/>
            <person name="Andreopoulos B."/>
            <person name="Baker S."/>
            <person name="Barry K."/>
            <person name="Bills G."/>
            <person name="Bluhm B."/>
            <person name="Cannon C."/>
            <person name="Castanera R."/>
            <person name="Culley D."/>
            <person name="Daum C."/>
            <person name="Ezra D."/>
            <person name="Gonzalez J."/>
            <person name="Henrissat B."/>
            <person name="Kuo A."/>
            <person name="Liang C."/>
            <person name="Lipzen A."/>
            <person name="Lutzoni F."/>
            <person name="Magnuson J."/>
            <person name="Mondo S."/>
            <person name="Nolan M."/>
            <person name="Ohm R."/>
            <person name="Pangilinan J."/>
            <person name="Park H.-J."/>
            <person name="Ramirez L."/>
            <person name="Alfaro M."/>
            <person name="Sun H."/>
            <person name="Tritt A."/>
            <person name="Yoshinaga Y."/>
            <person name="Zwiers L.-H."/>
            <person name="Turgeon B."/>
            <person name="Goodwin S."/>
            <person name="Spatafora J."/>
            <person name="Crous P."/>
            <person name="Grigoriev I."/>
        </authorList>
    </citation>
    <scope>NUCLEOTIDE SEQUENCE</scope>
    <source>
        <strain evidence="2">CBS 473.64</strain>
    </source>
</reference>
<feature type="compositionally biased region" description="Polar residues" evidence="1">
    <location>
        <begin position="366"/>
        <end position="376"/>
    </location>
</feature>
<organism evidence="2 3">
    <name type="scientific">Massarina eburnea CBS 473.64</name>
    <dbReference type="NCBI Taxonomy" id="1395130"/>
    <lineage>
        <taxon>Eukaryota</taxon>
        <taxon>Fungi</taxon>
        <taxon>Dikarya</taxon>
        <taxon>Ascomycota</taxon>
        <taxon>Pezizomycotina</taxon>
        <taxon>Dothideomycetes</taxon>
        <taxon>Pleosporomycetidae</taxon>
        <taxon>Pleosporales</taxon>
        <taxon>Massarineae</taxon>
        <taxon>Massarinaceae</taxon>
        <taxon>Massarina</taxon>
    </lineage>
</organism>
<evidence type="ECO:0000313" key="2">
    <source>
        <dbReference type="EMBL" id="KAF2640143.1"/>
    </source>
</evidence>
<proteinExistence type="predicted"/>
<feature type="compositionally biased region" description="Low complexity" evidence="1">
    <location>
        <begin position="231"/>
        <end position="242"/>
    </location>
</feature>
<protein>
    <submittedName>
        <fullName evidence="2">Uncharacterized protein</fullName>
    </submittedName>
</protein>
<evidence type="ECO:0000256" key="1">
    <source>
        <dbReference type="SAM" id="MobiDB-lite"/>
    </source>
</evidence>
<feature type="compositionally biased region" description="Low complexity" evidence="1">
    <location>
        <begin position="80"/>
        <end position="91"/>
    </location>
</feature>
<dbReference type="Proteomes" id="UP000799753">
    <property type="component" value="Unassembled WGS sequence"/>
</dbReference>
<accession>A0A6A6S0D2</accession>
<feature type="compositionally biased region" description="Polar residues" evidence="1">
    <location>
        <begin position="510"/>
        <end position="531"/>
    </location>
</feature>
<feature type="compositionally biased region" description="Low complexity" evidence="1">
    <location>
        <begin position="395"/>
        <end position="414"/>
    </location>
</feature>
<feature type="compositionally biased region" description="Polar residues" evidence="1">
    <location>
        <begin position="250"/>
        <end position="266"/>
    </location>
</feature>
<feature type="region of interest" description="Disordered" evidence="1">
    <location>
        <begin position="1"/>
        <end position="96"/>
    </location>
</feature>
<feature type="region of interest" description="Disordered" evidence="1">
    <location>
        <begin position="297"/>
        <end position="549"/>
    </location>
</feature>
<feature type="compositionally biased region" description="Polar residues" evidence="1">
    <location>
        <begin position="20"/>
        <end position="31"/>
    </location>
</feature>
<sequence>MLLTLAKPSKSDFEFKTHDYSPTYSSSTSARFSPKLSNGVLPAHRPSISSGMSTPHRGLPPPSAMTLPDPSGRGPPPPLSSSMGALPAAPSQWHSTEDGMKNWLATKAEEEKRKQEEEKTRQLGLEIEKRKIEQDMLKASLAGGIPPHLIPIIFAGVGGGALATVSADWIQRYQAELQSAQQQQQHAHAHAQLQLSPELRRETRLIGQPPPGPFAAQPQTPQSVLPPTSILPGQPLPSQSQQTAFGPSYTGGTISPRSRGAASQSGHVGAPTSAPRPPPQSQLPRLTTNEIHIQQAPTAPSNIQSQQSNTGPTTATEQASPSIYFHHWVPPTSQQEKTTSSANPPATPSGKYKNSPSILSRHRATSHASDPDYTSSPKKRKAQGAHQAPPPPTSAPQSYTSPSFSHVSTSSASTPGRRGHARARSDISSRGEGHVPSMSRRTTVSSQTHTEAGAQQRDATDYRYHQPQQPQPQPQPQPQQQQRVRDEPHQSSHEHAFVPPGQRNEGRSEPQGQATPPTPYQTEAQRQSGSHQHQERGPAPFPKWEAGNQ</sequence>
<feature type="compositionally biased region" description="Polar residues" evidence="1">
    <location>
        <begin position="331"/>
        <end position="344"/>
    </location>
</feature>
<dbReference type="AlphaFoldDB" id="A0A6A6S0D2"/>
<evidence type="ECO:0000313" key="3">
    <source>
        <dbReference type="Proteomes" id="UP000799753"/>
    </source>
</evidence>
<feature type="compositionally biased region" description="Basic and acidic residues" evidence="1">
    <location>
        <begin position="9"/>
        <end position="19"/>
    </location>
</feature>
<dbReference type="OrthoDB" id="20105at2759"/>
<feature type="region of interest" description="Disordered" evidence="1">
    <location>
        <begin position="204"/>
        <end position="284"/>
    </location>
</feature>